<gene>
    <name evidence="1" type="ORF">F2Q69_00013642</name>
</gene>
<accession>A0A8S9R3J3</accession>
<protein>
    <submittedName>
        <fullName evidence="1">Uncharacterized protein</fullName>
    </submittedName>
</protein>
<reference evidence="1" key="1">
    <citation type="submission" date="2019-12" db="EMBL/GenBank/DDBJ databases">
        <title>Genome sequencing and annotation of Brassica cretica.</title>
        <authorList>
            <person name="Studholme D.J."/>
            <person name="Sarris P."/>
        </authorList>
    </citation>
    <scope>NUCLEOTIDE SEQUENCE</scope>
    <source>
        <strain evidence="1">PFS-109/04</strain>
        <tissue evidence="1">Leaf</tissue>
    </source>
</reference>
<name>A0A8S9R3J3_BRACR</name>
<sequence>MLVTKDHQTDEVLQASEAQLTYRYFETLENADYDLRNREPQATTQQECLVTCEVAIRGILCSLTIARDSKLHFFGNPSELPNDLQKRLRTPARQVMVNRLMGPFGIRCLERGSDQAKSCNPICLAFCRINRVRLKLGLRDEKLLVINILECGAARSGLSRNFLLGRHLFENFTASLEKKKKEKKCGV</sequence>
<evidence type="ECO:0000313" key="2">
    <source>
        <dbReference type="Proteomes" id="UP000712600"/>
    </source>
</evidence>
<proteinExistence type="predicted"/>
<dbReference type="Proteomes" id="UP000712600">
    <property type="component" value="Unassembled WGS sequence"/>
</dbReference>
<dbReference type="AlphaFoldDB" id="A0A8S9R3J3"/>
<dbReference type="EMBL" id="QGKX02000996">
    <property type="protein sequence ID" value="KAF3555771.1"/>
    <property type="molecule type" value="Genomic_DNA"/>
</dbReference>
<organism evidence="1 2">
    <name type="scientific">Brassica cretica</name>
    <name type="common">Mustard</name>
    <dbReference type="NCBI Taxonomy" id="69181"/>
    <lineage>
        <taxon>Eukaryota</taxon>
        <taxon>Viridiplantae</taxon>
        <taxon>Streptophyta</taxon>
        <taxon>Embryophyta</taxon>
        <taxon>Tracheophyta</taxon>
        <taxon>Spermatophyta</taxon>
        <taxon>Magnoliopsida</taxon>
        <taxon>eudicotyledons</taxon>
        <taxon>Gunneridae</taxon>
        <taxon>Pentapetalae</taxon>
        <taxon>rosids</taxon>
        <taxon>malvids</taxon>
        <taxon>Brassicales</taxon>
        <taxon>Brassicaceae</taxon>
        <taxon>Brassiceae</taxon>
        <taxon>Brassica</taxon>
    </lineage>
</organism>
<comment type="caution">
    <text evidence="1">The sequence shown here is derived from an EMBL/GenBank/DDBJ whole genome shotgun (WGS) entry which is preliminary data.</text>
</comment>
<evidence type="ECO:0000313" key="1">
    <source>
        <dbReference type="EMBL" id="KAF3555771.1"/>
    </source>
</evidence>